<dbReference type="OrthoDB" id="7769065at2759"/>
<dbReference type="SUPFAM" id="SSF50370">
    <property type="entry name" value="Ricin B-like lectins"/>
    <property type="match status" value="1"/>
</dbReference>
<proteinExistence type="predicted"/>
<keyword evidence="3" id="KW-1185">Reference proteome</keyword>
<evidence type="ECO:0000313" key="2">
    <source>
        <dbReference type="EMBL" id="KAF9661151.1"/>
    </source>
</evidence>
<dbReference type="Proteomes" id="UP000657918">
    <property type="component" value="Unassembled WGS sequence"/>
</dbReference>
<comment type="caution">
    <text evidence="2">The sequence shown here is derived from an EMBL/GenBank/DDBJ whole genome shotgun (WGS) entry which is preliminary data.</text>
</comment>
<accession>A0A835J1M6</accession>
<dbReference type="CDD" id="cd23431">
    <property type="entry name" value="beta-trefoil_Ricin_AtEULS3-like"/>
    <property type="match status" value="1"/>
</dbReference>
<dbReference type="InterPro" id="IPR035992">
    <property type="entry name" value="Ricin_B-like_lectins"/>
</dbReference>
<organism evidence="2 3">
    <name type="scientific">Salix dunnii</name>
    <dbReference type="NCBI Taxonomy" id="1413687"/>
    <lineage>
        <taxon>Eukaryota</taxon>
        <taxon>Viridiplantae</taxon>
        <taxon>Streptophyta</taxon>
        <taxon>Embryophyta</taxon>
        <taxon>Tracheophyta</taxon>
        <taxon>Spermatophyta</taxon>
        <taxon>Magnoliopsida</taxon>
        <taxon>eudicotyledons</taxon>
        <taxon>Gunneridae</taxon>
        <taxon>Pentapetalae</taxon>
        <taxon>rosids</taxon>
        <taxon>fabids</taxon>
        <taxon>Malpighiales</taxon>
        <taxon>Salicaceae</taxon>
        <taxon>Saliceae</taxon>
        <taxon>Salix</taxon>
    </lineage>
</organism>
<sequence>MCLSAMEFPHGHHSHTHHDQRNDDEEERREHYPPPPSFHQPPPYYGENELEPSPPSSHYYQEPPQPPRPYFQEANYAPLPPSPFQETQVVRTFYHQVGDHSIDYPPPQTQVNHVSHEKIEIHLSFKPRLPYSIHQHAHQSGSASGIDLCSNFKVYSKAKPDFHLTIRDGKVILAPSNPSDEFQNWFKDEKYSTRVKDSEGCPAFAVVNKATGQAIKHSIGEAHPDSEGCPAFAVVNKATGQAIKHSIGEAYPVQLIPYNPDVLDVSILWTESKDLGNGFRAVRMVNNIHLNVDAFGGDTKSGGVHDGTTIGLWKWNEGDNQLWKIIPA</sequence>
<evidence type="ECO:0000256" key="1">
    <source>
        <dbReference type="SAM" id="MobiDB-lite"/>
    </source>
</evidence>
<dbReference type="Gene3D" id="2.80.10.50">
    <property type="match status" value="1"/>
</dbReference>
<name>A0A835J1M6_9ROSI</name>
<evidence type="ECO:0000313" key="3">
    <source>
        <dbReference type="Proteomes" id="UP000657918"/>
    </source>
</evidence>
<feature type="compositionally biased region" description="Pro residues" evidence="1">
    <location>
        <begin position="33"/>
        <end position="44"/>
    </location>
</feature>
<protein>
    <recommendedName>
        <fullName evidence="4">Hydroxyproline-rich glycoprotein family protein</fullName>
    </recommendedName>
</protein>
<evidence type="ECO:0008006" key="4">
    <source>
        <dbReference type="Google" id="ProtNLM"/>
    </source>
</evidence>
<gene>
    <name evidence="2" type="ORF">SADUNF_Sadunf19G0037900</name>
</gene>
<dbReference type="AlphaFoldDB" id="A0A835J1M6"/>
<dbReference type="PANTHER" id="PTHR31257:SF2">
    <property type="entry name" value="RICIN B-LIKE LECTIN EULS3"/>
    <property type="match status" value="1"/>
</dbReference>
<dbReference type="EMBL" id="JADGMS010000019">
    <property type="protein sequence ID" value="KAF9661151.1"/>
    <property type="molecule type" value="Genomic_DNA"/>
</dbReference>
<dbReference type="PANTHER" id="PTHR31257">
    <property type="entry name" value="RICIN B-LIKE LECTIN EULS3"/>
    <property type="match status" value="1"/>
</dbReference>
<reference evidence="2 3" key="1">
    <citation type="submission" date="2020-10" db="EMBL/GenBank/DDBJ databases">
        <title>Plant Genome Project.</title>
        <authorList>
            <person name="Zhang R.-G."/>
        </authorList>
    </citation>
    <scope>NUCLEOTIDE SEQUENCE [LARGE SCALE GENOMIC DNA]</scope>
    <source>
        <strain evidence="2">FAFU-HL-1</strain>
        <tissue evidence="2">Leaf</tissue>
    </source>
</reference>
<dbReference type="InterPro" id="IPR040249">
    <property type="entry name" value="Ricin_B-like_lectin_EULS3-like"/>
</dbReference>
<feature type="region of interest" description="Disordered" evidence="1">
    <location>
        <begin position="1"/>
        <end position="82"/>
    </location>
</feature>